<feature type="compositionally biased region" description="Acidic residues" evidence="1">
    <location>
        <begin position="857"/>
        <end position="873"/>
    </location>
</feature>
<dbReference type="EMBL" id="CABVLU010000001">
    <property type="protein sequence ID" value="VVT44669.1"/>
    <property type="molecule type" value="Genomic_DNA"/>
</dbReference>
<feature type="compositionally biased region" description="Low complexity" evidence="1">
    <location>
        <begin position="789"/>
        <end position="798"/>
    </location>
</feature>
<accession>A0A5E8B0W0</accession>
<evidence type="ECO:0000313" key="2">
    <source>
        <dbReference type="EMBL" id="VVT44669.1"/>
    </source>
</evidence>
<keyword evidence="3" id="KW-1185">Reference proteome</keyword>
<feature type="region of interest" description="Disordered" evidence="1">
    <location>
        <begin position="783"/>
        <end position="881"/>
    </location>
</feature>
<evidence type="ECO:0000256" key="1">
    <source>
        <dbReference type="SAM" id="MobiDB-lite"/>
    </source>
</evidence>
<proteinExistence type="predicted"/>
<evidence type="ECO:0000313" key="3">
    <source>
        <dbReference type="Proteomes" id="UP000398389"/>
    </source>
</evidence>
<dbReference type="RefSeq" id="XP_031851108.1">
    <property type="nucleotide sequence ID" value="XM_031995217.1"/>
</dbReference>
<name>A0A5E8B0W0_9ASCO</name>
<organism evidence="2 3">
    <name type="scientific">Magnusiomyces paraingens</name>
    <dbReference type="NCBI Taxonomy" id="2606893"/>
    <lineage>
        <taxon>Eukaryota</taxon>
        <taxon>Fungi</taxon>
        <taxon>Dikarya</taxon>
        <taxon>Ascomycota</taxon>
        <taxon>Saccharomycotina</taxon>
        <taxon>Dipodascomycetes</taxon>
        <taxon>Dipodascales</taxon>
        <taxon>Dipodascaceae</taxon>
        <taxon>Magnusiomyces</taxon>
    </lineage>
</organism>
<protein>
    <recommendedName>
        <fullName evidence="4">F-box domain-containing protein</fullName>
    </recommendedName>
</protein>
<gene>
    <name evidence="2" type="ORF">SAPINGB_P000493</name>
</gene>
<dbReference type="AlphaFoldDB" id="A0A5E8B0W0"/>
<sequence length="944" mass="110008">MHILFTDLPPEVHDNISRYLSVVDKTALSLTCSCLQQVYRPLSFQTVILLPRVIWNNLHYQFYDFSLSKHARAIPLETFLFPKLYSWFCNQAVRQVRFTHWYMGSSDLVLQAQSGDLPSKVSKFNSAWYPSLSAVNISLSASDLFHYTSRTIFTKFSQKSTLGRFENYFTMEEDELDDDALDVLNFFADTIGPRKLTLRSVKPLNSINIPINLAAITNFQMDLLNDVNTTSQEGFHNTITRLTGAKVIHVRVHQESLDIHRFAEALCKLPNLSVFSFYVTLGFEPLPNFLSALAKLPNKLEQCILGIDFSLWELRNFTQTNFDNTPKVTVPLTHLYSTNRNIFVPTDIFFSEEIKQAGMANARNTNPSRLMTFICSFWKLFKLPRLEAASIDEYFLPPKSPQDSEPYHKTISQNLPPEKVVSYRILSREQRYHNILLQELPLFTSLKSLSISHKIPDSFIIDFDTDDDRYFNDNRRDSFQAISSNCIASILGLIFRLIQNQRFRDFISTYDISSSPPPPPFFAFYPNTFLENMSYFLEGSYESVDDYTAYALYWVKVIIFSPAFFISDIENSSISETEDDDSIFIRGLCFTEVLFGQIVPNLPQLEFLNLATGYKSSGAPMILDSPQFQKMVKTNKTIKQIMFREWFLRPKTYMETHIYSRYLYMWPVSRLDNATNFPSDINGRIVLDLEGLRKDAEKANNSFTKRRKKKRFYVEKNCEFRHDLSIGRLWLKLYGNISVPDSYYSYFSEPYLDFVNLEKSPSLKTRCPRCQKLFSENYDEYSDDEYSDYSDYSGYGYSDNEDDEIDDELGPLNLEEDEESDETDEESEETDEEREETDEENEEADDASWHSTAESSSSDEDPWVDVDSDDEYNSDMSSDSPISQMTLAEVEEKYPISWFCSNCHDLIEDDRHQTTFNIEMYNERDDAYRSWTRECFPETFWGWI</sequence>
<feature type="compositionally biased region" description="Acidic residues" evidence="1">
    <location>
        <begin position="799"/>
        <end position="846"/>
    </location>
</feature>
<evidence type="ECO:0008006" key="4">
    <source>
        <dbReference type="Google" id="ProtNLM"/>
    </source>
</evidence>
<dbReference type="GeneID" id="43579317"/>
<reference evidence="2 3" key="1">
    <citation type="submission" date="2019-09" db="EMBL/GenBank/DDBJ databases">
        <authorList>
            <person name="Brejova B."/>
        </authorList>
    </citation>
    <scope>NUCLEOTIDE SEQUENCE [LARGE SCALE GENOMIC DNA]</scope>
</reference>
<dbReference type="Proteomes" id="UP000398389">
    <property type="component" value="Unassembled WGS sequence"/>
</dbReference>